<dbReference type="GO" id="GO:0003700">
    <property type="term" value="F:DNA-binding transcription factor activity"/>
    <property type="evidence" value="ECO:0007669"/>
    <property type="project" value="InterPro"/>
</dbReference>
<evidence type="ECO:0000259" key="5">
    <source>
        <dbReference type="PROSITE" id="PS50931"/>
    </source>
</evidence>
<dbReference type="AlphaFoldDB" id="A0A1B2F5K6"/>
<keyword evidence="4" id="KW-0804">Transcription</keyword>
<dbReference type="InterPro" id="IPR036390">
    <property type="entry name" value="WH_DNA-bd_sf"/>
</dbReference>
<dbReference type="Pfam" id="PF03466">
    <property type="entry name" value="LysR_substrate"/>
    <property type="match status" value="1"/>
</dbReference>
<dbReference type="InterPro" id="IPR036388">
    <property type="entry name" value="WH-like_DNA-bd_sf"/>
</dbReference>
<organism evidence="6">
    <name type="scientific">Pseudomonas putida</name>
    <name type="common">Arthrobacter siderocapsulatus</name>
    <dbReference type="NCBI Taxonomy" id="303"/>
    <lineage>
        <taxon>Bacteria</taxon>
        <taxon>Pseudomonadati</taxon>
        <taxon>Pseudomonadota</taxon>
        <taxon>Gammaproteobacteria</taxon>
        <taxon>Pseudomonadales</taxon>
        <taxon>Pseudomonadaceae</taxon>
        <taxon>Pseudomonas</taxon>
    </lineage>
</organism>
<dbReference type="EMBL" id="CP016634">
    <property type="protein sequence ID" value="ANY87552.1"/>
    <property type="molecule type" value="Genomic_DNA"/>
</dbReference>
<evidence type="ECO:0000256" key="2">
    <source>
        <dbReference type="ARBA" id="ARBA00023015"/>
    </source>
</evidence>
<gene>
    <name evidence="6" type="primary">cynR_6</name>
    <name evidence="6" type="ORF">IEC33019_1991</name>
</gene>
<dbReference type="GO" id="GO:0000976">
    <property type="term" value="F:transcription cis-regulatory region binding"/>
    <property type="evidence" value="ECO:0007669"/>
    <property type="project" value="TreeGrafter"/>
</dbReference>
<dbReference type="InterPro" id="IPR005119">
    <property type="entry name" value="LysR_subst-bd"/>
</dbReference>
<evidence type="ECO:0000256" key="3">
    <source>
        <dbReference type="ARBA" id="ARBA00023125"/>
    </source>
</evidence>
<dbReference type="Gene3D" id="3.40.190.290">
    <property type="match status" value="1"/>
</dbReference>
<dbReference type="Pfam" id="PF00126">
    <property type="entry name" value="HTH_1"/>
    <property type="match status" value="1"/>
</dbReference>
<dbReference type="PRINTS" id="PR00039">
    <property type="entry name" value="HTHLYSR"/>
</dbReference>
<dbReference type="InterPro" id="IPR000847">
    <property type="entry name" value="LysR_HTH_N"/>
</dbReference>
<sequence length="302" mass="34270">MPDRPFNDRLDWNLLRTFRVIGQELSISRAAARLHLTQPAVSQALKRLEEQLGRPLIARRGPRFVLTEVGERLFALSGEVYGQVAQISGLLEQPSEEVVGKVRLLMISRLCCQQFDDFLARFHQQYPRVEMEIEVMRSTDIVAALQEKTATAGLSLSRHRHARLEQRLLQRQRYAFFCGKHHRLFGQAQGNLKQENFVSFSSDQIGGMLSPLTIFRDQQGFTGRIVASSPSFEEVRRLVIAGFGIGCLPEHGVQEEVAAGLLWKLPPLEGIADVDVHLLWNRDQRMSRAEEAFIEGLRESLA</sequence>
<protein>
    <submittedName>
        <fullName evidence="6">HTH-type transcriptional regulator CynR</fullName>
    </submittedName>
</protein>
<evidence type="ECO:0000256" key="1">
    <source>
        <dbReference type="ARBA" id="ARBA00009437"/>
    </source>
</evidence>
<name>A0A1B2F5K6_PSEPU</name>
<dbReference type="PANTHER" id="PTHR30126:SF91">
    <property type="entry name" value="LYSR FAMILY TRANSCRIPTIONAL REGULATOR"/>
    <property type="match status" value="1"/>
</dbReference>
<proteinExistence type="inferred from homology"/>
<dbReference type="PANTHER" id="PTHR30126">
    <property type="entry name" value="HTH-TYPE TRANSCRIPTIONAL REGULATOR"/>
    <property type="match status" value="1"/>
</dbReference>
<reference evidence="6" key="1">
    <citation type="submission" date="2016-07" db="EMBL/GenBank/DDBJ databases">
        <title>New class B carbapenemase carried by novel plasmid in Pseudomonas putida enviromental strain in eastern Amazonia.</title>
        <authorList>
            <person name="Souza C.O."/>
            <person name="Lima K.V."/>
            <person name="Brasiliense D.M."/>
            <person name="Perez-Chaparro P.J."/>
            <person name="Mamizuka E.M."/>
            <person name="Lima M.O."/>
            <person name="Lima L.N."/>
            <person name="McCulloch J.A."/>
        </authorList>
    </citation>
    <scope>NUCLEOTIDE SEQUENCE [LARGE SCALE GENOMIC DNA]</scope>
    <source>
        <strain evidence="6">IEC33019</strain>
    </source>
</reference>
<dbReference type="CDD" id="cd05466">
    <property type="entry name" value="PBP2_LTTR_substrate"/>
    <property type="match status" value="1"/>
</dbReference>
<evidence type="ECO:0000313" key="6">
    <source>
        <dbReference type="EMBL" id="ANY87552.1"/>
    </source>
</evidence>
<dbReference type="RefSeq" id="WP_070094326.1">
    <property type="nucleotide sequence ID" value="NZ_CP016634.1"/>
</dbReference>
<dbReference type="SUPFAM" id="SSF46785">
    <property type="entry name" value="Winged helix' DNA-binding domain"/>
    <property type="match status" value="1"/>
</dbReference>
<comment type="similarity">
    <text evidence="1">Belongs to the LysR transcriptional regulatory family.</text>
</comment>
<keyword evidence="3" id="KW-0238">DNA-binding</keyword>
<keyword evidence="2" id="KW-0805">Transcription regulation</keyword>
<evidence type="ECO:0000256" key="4">
    <source>
        <dbReference type="ARBA" id="ARBA00023163"/>
    </source>
</evidence>
<accession>A0A1B2F5K6</accession>
<dbReference type="SUPFAM" id="SSF53850">
    <property type="entry name" value="Periplasmic binding protein-like II"/>
    <property type="match status" value="1"/>
</dbReference>
<dbReference type="PROSITE" id="PS50931">
    <property type="entry name" value="HTH_LYSR"/>
    <property type="match status" value="1"/>
</dbReference>
<dbReference type="Gene3D" id="1.10.10.10">
    <property type="entry name" value="Winged helix-like DNA-binding domain superfamily/Winged helix DNA-binding domain"/>
    <property type="match status" value="1"/>
</dbReference>
<feature type="domain" description="HTH lysR-type" evidence="5">
    <location>
        <begin position="10"/>
        <end position="67"/>
    </location>
</feature>